<sequence>MEERPTNDHFDVEPSDGAASNAEELDGNEITQEQIRDVYFAGTSDGVVYLGGTEIRDLDDEEQPE</sequence>
<evidence type="ECO:0000256" key="1">
    <source>
        <dbReference type="SAM" id="MobiDB-lite"/>
    </source>
</evidence>
<gene>
    <name evidence="2" type="ORF">KKP3000_001368</name>
</gene>
<evidence type="ECO:0008006" key="4">
    <source>
        <dbReference type="Google" id="ProtNLM"/>
    </source>
</evidence>
<dbReference type="RefSeq" id="WP_275475755.1">
    <property type="nucleotide sequence ID" value="NZ_CP162940.1"/>
</dbReference>
<dbReference type="EMBL" id="JBDXSU010000001">
    <property type="protein sequence ID" value="MFB5188929.1"/>
    <property type="molecule type" value="Genomic_DNA"/>
</dbReference>
<proteinExistence type="predicted"/>
<keyword evidence="3" id="KW-1185">Reference proteome</keyword>
<comment type="caution">
    <text evidence="2">The sequence shown here is derived from an EMBL/GenBank/DDBJ whole genome shotgun (WGS) entry which is preliminary data.</text>
</comment>
<evidence type="ECO:0000313" key="2">
    <source>
        <dbReference type="EMBL" id="MFB5188929.1"/>
    </source>
</evidence>
<reference evidence="2 3" key="1">
    <citation type="journal article" date="2024" name="Int. J. Mol. Sci.">
        <title>Exploration of Alicyclobacillus spp. Genome in Search of Antibiotic Resistance.</title>
        <authorList>
            <person name="Bucka-Kolendo J."/>
            <person name="Kiousi D.E."/>
            <person name="Dekowska A."/>
            <person name="Mikolajczuk-Szczyrba A."/>
            <person name="Karadedos D.M."/>
            <person name="Michael P."/>
            <person name="Galanis A."/>
            <person name="Sokolowska B."/>
        </authorList>
    </citation>
    <scope>NUCLEOTIDE SEQUENCE [LARGE SCALE GENOMIC DNA]</scope>
    <source>
        <strain evidence="2 3">KKP 3000</strain>
    </source>
</reference>
<feature type="compositionally biased region" description="Basic and acidic residues" evidence="1">
    <location>
        <begin position="1"/>
        <end position="12"/>
    </location>
</feature>
<evidence type="ECO:0000313" key="3">
    <source>
        <dbReference type="Proteomes" id="UP001579974"/>
    </source>
</evidence>
<name>A0ABV5A9G4_9BACL</name>
<accession>A0ABV5A9G4</accession>
<organism evidence="2 3">
    <name type="scientific">Alicyclobacillus fastidiosus</name>
    <dbReference type="NCBI Taxonomy" id="392011"/>
    <lineage>
        <taxon>Bacteria</taxon>
        <taxon>Bacillati</taxon>
        <taxon>Bacillota</taxon>
        <taxon>Bacilli</taxon>
        <taxon>Bacillales</taxon>
        <taxon>Alicyclobacillaceae</taxon>
        <taxon>Alicyclobacillus</taxon>
    </lineage>
</organism>
<dbReference type="Proteomes" id="UP001579974">
    <property type="component" value="Unassembled WGS sequence"/>
</dbReference>
<protein>
    <recommendedName>
        <fullName evidence="4">DUF4025 domain-containing protein</fullName>
    </recommendedName>
</protein>
<feature type="region of interest" description="Disordered" evidence="1">
    <location>
        <begin position="1"/>
        <end position="30"/>
    </location>
</feature>